<comment type="caution">
    <text evidence="1">The sequence shown here is derived from an EMBL/GenBank/DDBJ whole genome shotgun (WGS) entry which is preliminary data.</text>
</comment>
<dbReference type="AlphaFoldDB" id="G5GJ81"/>
<dbReference type="eggNOG" id="COG5000">
    <property type="taxonomic scope" value="Bacteria"/>
</dbReference>
<dbReference type="EMBL" id="ACZL01000026">
    <property type="protein sequence ID" value="EHI55206.1"/>
    <property type="molecule type" value="Genomic_DNA"/>
</dbReference>
<protein>
    <submittedName>
        <fullName evidence="1">Uncharacterized protein</fullName>
    </submittedName>
</protein>
<keyword evidence="2" id="KW-1185">Reference proteome</keyword>
<evidence type="ECO:0000313" key="2">
    <source>
        <dbReference type="Proteomes" id="UP000003011"/>
    </source>
</evidence>
<gene>
    <name evidence="1" type="ORF">HMPREF9333_01621</name>
</gene>
<accession>G5GJ81</accession>
<dbReference type="Proteomes" id="UP000003011">
    <property type="component" value="Unassembled WGS sequence"/>
</dbReference>
<dbReference type="STRING" id="679200.HMPREF9333_01621"/>
<sequence length="99" mass="10982">MAYIIFGAAGFITIATLSSGLTYNYLIRAKSSTLKDEAGLIATTYSSVYSGQDIELEDAYPQIQMAASFLHSQIWVIGRDGTIIVDTENKFKKKCNQRF</sequence>
<reference evidence="1 2" key="1">
    <citation type="submission" date="2011-08" db="EMBL/GenBank/DDBJ databases">
        <title>The Genome Sequence of Johnsonella ignava ATCC 51276.</title>
        <authorList>
            <consortium name="The Broad Institute Genome Sequencing Platform"/>
            <person name="Earl A."/>
            <person name="Ward D."/>
            <person name="Feldgarden M."/>
            <person name="Gevers D."/>
            <person name="Izard J."/>
            <person name="Blanton J.M."/>
            <person name="Baranova O.V."/>
            <person name="Dewhirst F.E."/>
            <person name="Young S.K."/>
            <person name="Zeng Q."/>
            <person name="Gargeya S."/>
            <person name="Fitzgerald M."/>
            <person name="Haas B."/>
            <person name="Abouelleil A."/>
            <person name="Alvarado L."/>
            <person name="Arachchi H.M."/>
            <person name="Berlin A."/>
            <person name="Brown A."/>
            <person name="Chapman S.B."/>
            <person name="Chen Z."/>
            <person name="Dunbar C."/>
            <person name="Freedman E."/>
            <person name="Gearin G."/>
            <person name="Gellesch M."/>
            <person name="Goldberg J."/>
            <person name="Griggs A."/>
            <person name="Gujja S."/>
            <person name="Heiman D."/>
            <person name="Howarth C."/>
            <person name="Larson L."/>
            <person name="Lui A."/>
            <person name="MacDonald P.J.P."/>
            <person name="Montmayeur A."/>
            <person name="Murphy C."/>
            <person name="Neiman D."/>
            <person name="Pearson M."/>
            <person name="Priest M."/>
            <person name="Roberts A."/>
            <person name="Saif S."/>
            <person name="Shea T."/>
            <person name="Shenoy N."/>
            <person name="Sisk P."/>
            <person name="Stolte C."/>
            <person name="Sykes S."/>
            <person name="Wortman J."/>
            <person name="Nusbaum C."/>
            <person name="Birren B."/>
        </authorList>
    </citation>
    <scope>NUCLEOTIDE SEQUENCE [LARGE SCALE GENOMIC DNA]</scope>
    <source>
        <strain evidence="1 2">ATCC 51276</strain>
    </source>
</reference>
<name>G5GJ81_9FIRM</name>
<organism evidence="1 2">
    <name type="scientific">Johnsonella ignava ATCC 51276</name>
    <dbReference type="NCBI Taxonomy" id="679200"/>
    <lineage>
        <taxon>Bacteria</taxon>
        <taxon>Bacillati</taxon>
        <taxon>Bacillota</taxon>
        <taxon>Clostridia</taxon>
        <taxon>Lachnospirales</taxon>
        <taxon>Lachnospiraceae</taxon>
        <taxon>Johnsonella</taxon>
    </lineage>
</organism>
<proteinExistence type="predicted"/>
<dbReference type="HOGENOM" id="CLU_2316534_0_0_9"/>
<evidence type="ECO:0000313" key="1">
    <source>
        <dbReference type="EMBL" id="EHI55206.1"/>
    </source>
</evidence>